<dbReference type="InterPro" id="IPR000109">
    <property type="entry name" value="POT_fam"/>
</dbReference>
<protein>
    <submittedName>
        <fullName evidence="7">Uncharacterized protein</fullName>
    </submittedName>
</protein>
<evidence type="ECO:0000313" key="8">
    <source>
        <dbReference type="Proteomes" id="UP000290289"/>
    </source>
</evidence>
<feature type="transmembrane region" description="Helical" evidence="6">
    <location>
        <begin position="674"/>
        <end position="695"/>
    </location>
</feature>
<evidence type="ECO:0000256" key="5">
    <source>
        <dbReference type="ARBA" id="ARBA00023136"/>
    </source>
</evidence>
<gene>
    <name evidence="7" type="ORF">DVH24_015940</name>
</gene>
<dbReference type="SUPFAM" id="SSF103473">
    <property type="entry name" value="MFS general substrate transporter"/>
    <property type="match status" value="1"/>
</dbReference>
<keyword evidence="5 6" id="KW-0472">Membrane</keyword>
<dbReference type="GO" id="GO:0016020">
    <property type="term" value="C:membrane"/>
    <property type="evidence" value="ECO:0007669"/>
    <property type="project" value="UniProtKB-SubCell"/>
</dbReference>
<accession>A0A498JJC8</accession>
<dbReference type="GO" id="GO:0022857">
    <property type="term" value="F:transmembrane transporter activity"/>
    <property type="evidence" value="ECO:0007669"/>
    <property type="project" value="InterPro"/>
</dbReference>
<feature type="transmembrane region" description="Helical" evidence="6">
    <location>
        <begin position="799"/>
        <end position="823"/>
    </location>
</feature>
<reference evidence="7 8" key="1">
    <citation type="submission" date="2018-10" db="EMBL/GenBank/DDBJ databases">
        <title>A high-quality apple genome assembly.</title>
        <authorList>
            <person name="Hu J."/>
        </authorList>
    </citation>
    <scope>NUCLEOTIDE SEQUENCE [LARGE SCALE GENOMIC DNA]</scope>
    <source>
        <strain evidence="8">cv. HFTH1</strain>
        <tissue evidence="7">Young leaf</tissue>
    </source>
</reference>
<keyword evidence="3 6" id="KW-0812">Transmembrane</keyword>
<feature type="transmembrane region" description="Helical" evidence="6">
    <location>
        <begin position="768"/>
        <end position="787"/>
    </location>
</feature>
<dbReference type="Pfam" id="PF00854">
    <property type="entry name" value="PTR2"/>
    <property type="match status" value="1"/>
</dbReference>
<keyword evidence="4 6" id="KW-1133">Transmembrane helix</keyword>
<dbReference type="InterPro" id="IPR036259">
    <property type="entry name" value="MFS_trans_sf"/>
</dbReference>
<evidence type="ECO:0000256" key="3">
    <source>
        <dbReference type="ARBA" id="ARBA00022692"/>
    </source>
</evidence>
<evidence type="ECO:0000256" key="1">
    <source>
        <dbReference type="ARBA" id="ARBA00004141"/>
    </source>
</evidence>
<keyword evidence="8" id="KW-1185">Reference proteome</keyword>
<dbReference type="Gene3D" id="1.20.1250.20">
    <property type="entry name" value="MFS general substrate transporter like domains"/>
    <property type="match status" value="2"/>
</dbReference>
<evidence type="ECO:0000256" key="2">
    <source>
        <dbReference type="ARBA" id="ARBA00005982"/>
    </source>
</evidence>
<feature type="transmembrane region" description="Helical" evidence="6">
    <location>
        <begin position="488"/>
        <end position="507"/>
    </location>
</feature>
<dbReference type="PANTHER" id="PTHR11654">
    <property type="entry name" value="OLIGOPEPTIDE TRANSPORTER-RELATED"/>
    <property type="match status" value="1"/>
</dbReference>
<proteinExistence type="inferred from homology"/>
<feature type="transmembrane region" description="Helical" evidence="6">
    <location>
        <begin position="74"/>
        <end position="94"/>
    </location>
</feature>
<evidence type="ECO:0000256" key="4">
    <source>
        <dbReference type="ARBA" id="ARBA00022989"/>
    </source>
</evidence>
<organism evidence="7 8">
    <name type="scientific">Malus domestica</name>
    <name type="common">Apple</name>
    <name type="synonym">Pyrus malus</name>
    <dbReference type="NCBI Taxonomy" id="3750"/>
    <lineage>
        <taxon>Eukaryota</taxon>
        <taxon>Viridiplantae</taxon>
        <taxon>Streptophyta</taxon>
        <taxon>Embryophyta</taxon>
        <taxon>Tracheophyta</taxon>
        <taxon>Spermatophyta</taxon>
        <taxon>Magnoliopsida</taxon>
        <taxon>eudicotyledons</taxon>
        <taxon>Gunneridae</taxon>
        <taxon>Pentapetalae</taxon>
        <taxon>rosids</taxon>
        <taxon>fabids</taxon>
        <taxon>Rosales</taxon>
        <taxon>Rosaceae</taxon>
        <taxon>Amygdaloideae</taxon>
        <taxon>Maleae</taxon>
        <taxon>Malus</taxon>
    </lineage>
</organism>
<sequence length="891" mass="99394">MNIASGKPSRVVEVAQQFAFYGLASNLIMYLTDVLDQPLAAAAKNVNTWLGVSSVFPVLGAFLADSYFGRFKTIVFSITIYFLVNYMTVIAFFFPVNMCRVSVLAHIKMQIFHKTKQFHLVSSSSSDPVRKPDHPIVNFSTCLTSFLIAECPPSWSITVGLIKRFWAPYGYFKVSARTDITFTIIAPSKSTANKLETALPFQWPSHLTFEEIPAYWIYYWVQMHGVLLEYFSSKNARLFGNPFGEVTIVDDPFACPNGVRDFPRVRLKVGAGKPLSNGFWLQRRDGGRTRVMFKYECLSNFCFLCRRLGSSLGYENPYIEIAVDGASATVIFTRTHREVFEGRHFLSLSLSPTEPYVLPLTRPIINPQPPTPAFFFKNLYATLVTEVRSLLGPIISIITQSLLLGNLGKPHLDPMPVRNAQKREGMVLLTLSVSIIPPQSGRVVFFVALYILSVAEGGQKPCVQTFAADQFDENTPEEIKVKSSFFNWWYLGVVFGATSATLGVVYLQDNIGWGLGFGILAGVLVVSLVSFLLGTKRYRKQMPPGSPFTMVVQVLVAAARKWHVNKALNSECVYYGDEGEALLQGQSQPLVVARANQLRCLDKAMIIDELDASTIPRNPWRLCSLNQVEEVKLVLRLIPLWLSCLMFGVIEAQLHTFFTKQSSTTIRSISPHFQVPAASLQGLVGIAILIAVPIYDRFFVPIARKYTGHPSGITVLQRIGIGLALSILVMVVSALVEAKRLNIAKDYNLIDKPKAIVPMRVWWLLPQYLILGLANAFTTVGLQELFYDQMPEQMRSMGAAASMSVVGVGSFISNWIISVAELITSRNGDKWLGDNINRAHLDYFYWVLAVLSTLNLCVYVLIANAFVYKKVGREVKVKTDLSFANNHGGEI</sequence>
<comment type="subcellular location">
    <subcellularLocation>
        <location evidence="1">Membrane</location>
        <topology evidence="1">Multi-pass membrane protein</topology>
    </subcellularLocation>
</comment>
<dbReference type="EMBL" id="RDQH01000333">
    <property type="protein sequence ID" value="RXH93873.1"/>
    <property type="molecule type" value="Genomic_DNA"/>
</dbReference>
<comment type="caution">
    <text evidence="7">The sequence shown here is derived from an EMBL/GenBank/DDBJ whole genome shotgun (WGS) entry which is preliminary data.</text>
</comment>
<feature type="transmembrane region" description="Helical" evidence="6">
    <location>
        <begin position="715"/>
        <end position="736"/>
    </location>
</feature>
<dbReference type="Proteomes" id="UP000290289">
    <property type="component" value="Chromosome 7"/>
</dbReference>
<feature type="transmembrane region" description="Helical" evidence="6">
    <location>
        <begin position="47"/>
        <end position="68"/>
    </location>
</feature>
<feature type="transmembrane region" description="Helical" evidence="6">
    <location>
        <begin position="513"/>
        <end position="533"/>
    </location>
</feature>
<dbReference type="AlphaFoldDB" id="A0A498JJC8"/>
<evidence type="ECO:0000256" key="6">
    <source>
        <dbReference type="SAM" id="Phobius"/>
    </source>
</evidence>
<comment type="similarity">
    <text evidence="2">Belongs to the major facilitator superfamily. Proton-dependent oligopeptide transporter (POT/PTR) (TC 2.A.17) family.</text>
</comment>
<name>A0A498JJC8_MALDO</name>
<evidence type="ECO:0000313" key="7">
    <source>
        <dbReference type="EMBL" id="RXH93873.1"/>
    </source>
</evidence>
<feature type="transmembrane region" description="Helical" evidence="6">
    <location>
        <begin position="843"/>
        <end position="868"/>
    </location>
</feature>